<dbReference type="SUPFAM" id="SSF141868">
    <property type="entry name" value="EAL domain-like"/>
    <property type="match status" value="1"/>
</dbReference>
<dbReference type="PROSITE" id="PS50110">
    <property type="entry name" value="RESPONSE_REGULATORY"/>
    <property type="match status" value="1"/>
</dbReference>
<organism evidence="8 9">
    <name type="scientific">Thiorhodococcus minor</name>
    <dbReference type="NCBI Taxonomy" id="57489"/>
    <lineage>
        <taxon>Bacteria</taxon>
        <taxon>Pseudomonadati</taxon>
        <taxon>Pseudomonadota</taxon>
        <taxon>Gammaproteobacteria</taxon>
        <taxon>Chromatiales</taxon>
        <taxon>Chromatiaceae</taxon>
        <taxon>Thiorhodococcus</taxon>
    </lineage>
</organism>
<dbReference type="GO" id="GO:0071111">
    <property type="term" value="F:cyclic-guanylate-specific phosphodiesterase activity"/>
    <property type="evidence" value="ECO:0007669"/>
    <property type="project" value="UniProtKB-EC"/>
</dbReference>
<dbReference type="SUPFAM" id="SSF55785">
    <property type="entry name" value="PYP-like sensor domain (PAS domain)"/>
    <property type="match status" value="1"/>
</dbReference>
<dbReference type="PROSITE" id="PS50887">
    <property type="entry name" value="GGDEF"/>
    <property type="match status" value="1"/>
</dbReference>
<evidence type="ECO:0000256" key="2">
    <source>
        <dbReference type="ARBA" id="ARBA00022636"/>
    </source>
</evidence>
<dbReference type="InterPro" id="IPR000160">
    <property type="entry name" value="GGDEF_dom"/>
</dbReference>
<accession>A0A6M0JY37</accession>
<protein>
    <recommendedName>
        <fullName evidence="1">cyclic-guanylate-specific phosphodiesterase</fullName>
        <ecNumber evidence="1">3.1.4.52</ecNumber>
    </recommendedName>
</protein>
<dbReference type="InterPro" id="IPR001633">
    <property type="entry name" value="EAL_dom"/>
</dbReference>
<dbReference type="NCBIfam" id="TIGR00254">
    <property type="entry name" value="GGDEF"/>
    <property type="match status" value="1"/>
</dbReference>
<evidence type="ECO:0000259" key="5">
    <source>
        <dbReference type="PROSITE" id="PS50113"/>
    </source>
</evidence>
<dbReference type="Gene3D" id="3.40.50.2300">
    <property type="match status" value="1"/>
</dbReference>
<dbReference type="InterPro" id="IPR035919">
    <property type="entry name" value="EAL_sf"/>
</dbReference>
<feature type="domain" description="EAL" evidence="6">
    <location>
        <begin position="453"/>
        <end position="707"/>
    </location>
</feature>
<proteinExistence type="predicted"/>
<dbReference type="PROSITE" id="PS50113">
    <property type="entry name" value="PAC"/>
    <property type="match status" value="1"/>
</dbReference>
<dbReference type="SMART" id="SM00267">
    <property type="entry name" value="GGDEF"/>
    <property type="match status" value="1"/>
</dbReference>
<reference evidence="8 9" key="1">
    <citation type="submission" date="2020-02" db="EMBL/GenBank/DDBJ databases">
        <title>Genome sequences of Thiorhodococcus mannitoliphagus and Thiorhodococcus minor, purple sulfur photosynthetic bacteria in the gammaproteobacterial family, Chromatiaceae.</title>
        <authorList>
            <person name="Aviles F.A."/>
            <person name="Meyer T.E."/>
            <person name="Kyndt J.A."/>
        </authorList>
    </citation>
    <scope>NUCLEOTIDE SEQUENCE [LARGE SCALE GENOMIC DNA]</scope>
    <source>
        <strain evidence="8 9">DSM 11518</strain>
    </source>
</reference>
<dbReference type="InterPro" id="IPR029787">
    <property type="entry name" value="Nucleotide_cyclase"/>
</dbReference>
<dbReference type="CDD" id="cd01949">
    <property type="entry name" value="GGDEF"/>
    <property type="match status" value="1"/>
</dbReference>
<keyword evidence="9" id="KW-1185">Reference proteome</keyword>
<keyword evidence="2" id="KW-0973">c-di-GMP</keyword>
<dbReference type="Gene3D" id="3.20.20.450">
    <property type="entry name" value="EAL domain"/>
    <property type="match status" value="1"/>
</dbReference>
<evidence type="ECO:0000313" key="9">
    <source>
        <dbReference type="Proteomes" id="UP000483379"/>
    </source>
</evidence>
<dbReference type="FunFam" id="3.20.20.450:FF:000001">
    <property type="entry name" value="Cyclic di-GMP phosphodiesterase yahA"/>
    <property type="match status" value="1"/>
</dbReference>
<dbReference type="InterPro" id="IPR000700">
    <property type="entry name" value="PAS-assoc_C"/>
</dbReference>
<evidence type="ECO:0000313" key="8">
    <source>
        <dbReference type="EMBL" id="NEV62438.1"/>
    </source>
</evidence>
<dbReference type="GO" id="GO:0000160">
    <property type="term" value="P:phosphorelay signal transduction system"/>
    <property type="evidence" value="ECO:0007669"/>
    <property type="project" value="InterPro"/>
</dbReference>
<dbReference type="SUPFAM" id="SSF52172">
    <property type="entry name" value="CheY-like"/>
    <property type="match status" value="1"/>
</dbReference>
<dbReference type="InterPro" id="IPR052155">
    <property type="entry name" value="Biofilm_reg_signaling"/>
</dbReference>
<dbReference type="Pfam" id="PF00990">
    <property type="entry name" value="GGDEF"/>
    <property type="match status" value="1"/>
</dbReference>
<evidence type="ECO:0000259" key="4">
    <source>
        <dbReference type="PROSITE" id="PS50110"/>
    </source>
</evidence>
<dbReference type="SUPFAM" id="SSF55073">
    <property type="entry name" value="Nucleotide cyclase"/>
    <property type="match status" value="1"/>
</dbReference>
<gene>
    <name evidence="8" type="ORF">G3446_11145</name>
</gene>
<dbReference type="InterPro" id="IPR001789">
    <property type="entry name" value="Sig_transdc_resp-reg_receiver"/>
</dbReference>
<dbReference type="EMBL" id="JAAIJQ010000028">
    <property type="protein sequence ID" value="NEV62438.1"/>
    <property type="molecule type" value="Genomic_DNA"/>
</dbReference>
<dbReference type="Gene3D" id="3.30.70.270">
    <property type="match status" value="1"/>
</dbReference>
<feature type="domain" description="PAC" evidence="5">
    <location>
        <begin position="215"/>
        <end position="267"/>
    </location>
</feature>
<comment type="caution">
    <text evidence="8">The sequence shown here is derived from an EMBL/GenBank/DDBJ whole genome shotgun (WGS) entry which is preliminary data.</text>
</comment>
<dbReference type="CDD" id="cd01948">
    <property type="entry name" value="EAL"/>
    <property type="match status" value="1"/>
</dbReference>
<evidence type="ECO:0000256" key="3">
    <source>
        <dbReference type="PROSITE-ProRule" id="PRU00169"/>
    </source>
</evidence>
<dbReference type="SMART" id="SM00052">
    <property type="entry name" value="EAL"/>
    <property type="match status" value="1"/>
</dbReference>
<dbReference type="EC" id="3.1.4.52" evidence="1"/>
<dbReference type="InterPro" id="IPR011006">
    <property type="entry name" value="CheY-like_superfamily"/>
</dbReference>
<dbReference type="PANTHER" id="PTHR44757">
    <property type="entry name" value="DIGUANYLATE CYCLASE DGCP"/>
    <property type="match status" value="1"/>
</dbReference>
<dbReference type="PROSITE" id="PS50883">
    <property type="entry name" value="EAL"/>
    <property type="match status" value="1"/>
</dbReference>
<feature type="domain" description="GGDEF" evidence="7">
    <location>
        <begin position="299"/>
        <end position="444"/>
    </location>
</feature>
<dbReference type="InterPro" id="IPR043128">
    <property type="entry name" value="Rev_trsase/Diguanyl_cyclase"/>
</dbReference>
<dbReference type="Proteomes" id="UP000483379">
    <property type="component" value="Unassembled WGS sequence"/>
</dbReference>
<name>A0A6M0JY37_9GAMM</name>
<dbReference type="Pfam" id="PF00563">
    <property type="entry name" value="EAL"/>
    <property type="match status" value="1"/>
</dbReference>
<keyword evidence="3" id="KW-0597">Phosphoprotein</keyword>
<evidence type="ECO:0000259" key="7">
    <source>
        <dbReference type="PROSITE" id="PS50887"/>
    </source>
</evidence>
<evidence type="ECO:0000259" key="6">
    <source>
        <dbReference type="PROSITE" id="PS50883"/>
    </source>
</evidence>
<dbReference type="Pfam" id="PF00072">
    <property type="entry name" value="Response_reg"/>
    <property type="match status" value="1"/>
</dbReference>
<dbReference type="SMART" id="SM00448">
    <property type="entry name" value="REC"/>
    <property type="match status" value="1"/>
</dbReference>
<dbReference type="AlphaFoldDB" id="A0A6M0JY37"/>
<dbReference type="Gene3D" id="3.30.450.20">
    <property type="entry name" value="PAS domain"/>
    <property type="match status" value="1"/>
</dbReference>
<feature type="modified residue" description="4-aspartylphosphate" evidence="3">
    <location>
        <position position="61"/>
    </location>
</feature>
<feature type="domain" description="Response regulatory" evidence="4">
    <location>
        <begin position="11"/>
        <end position="128"/>
    </location>
</feature>
<evidence type="ECO:0000256" key="1">
    <source>
        <dbReference type="ARBA" id="ARBA00012282"/>
    </source>
</evidence>
<sequence>MSEREITSDIQVLVVDDDRPSRFLLVAALRQAGMAVREADDGQAALDIIAEAPLPDLVLLDVLMPVLDGFSACRRIRALPGGAHLPVLMMTGLNDEASILRAYEVGATDFVAKPITFTLLIHRIRYMVRAGALTEALAESQHRLATAQGLARIGHWEWDIDNDVWTWSAQALEIIGADPADARRTPAPLLERIPTRERGRLSSWLLRVQAQREGAELSHAVVGMDGAERHLRQFVAPYGTSGGSKSRLYGAVQDISRMHEAEAHIHRLAYYDSLTKLPNRVYFLSHLEQTLELSQRYGRLGALLFLDLDNFKQVNDSLGHHYGDCLLREVAERLLGCLRASDLVSAIPGADARHQLARLGGDEFALLLPEIRAGEDAARVAERITAALSRHFSLDGHQVAVTPSIGITLFPRDGLCADDLLRNSDMAMYQVKRGGKNAYSFYDTALDRAARRRMQVEQALRQAIEEETLAVHFQPQIDLRTGAVKGLEALLRWRHATLGEIPPGEVIPIAEETGLIMPLGHWVLRHACEQLAAWRLGGTPVARIAVNVSAKQFVQPGFPGQVRNVLDDTGIEPDALELELTESVLMSQAEASIRALEALRGIGVQIAIDDFGTGYSSLAYLKRFPIDRLKIDRRFIENIDHDRDNAAIAQAVMGMAMTMSLHVTAEGVESPAQLRFLSRHCCDEAQGFLFSKAVPARDVPAVLARVRETFELALGSPRA</sequence>
<dbReference type="InterPro" id="IPR035965">
    <property type="entry name" value="PAS-like_dom_sf"/>
</dbReference>
<dbReference type="PANTHER" id="PTHR44757:SF2">
    <property type="entry name" value="BIOFILM ARCHITECTURE MAINTENANCE PROTEIN MBAA"/>
    <property type="match status" value="1"/>
</dbReference>
<dbReference type="RefSeq" id="WP_164452908.1">
    <property type="nucleotide sequence ID" value="NZ_JAAIJQ010000028.1"/>
</dbReference>